<dbReference type="Gene3D" id="3.40.50.2000">
    <property type="entry name" value="Glycogen Phosphorylase B"/>
    <property type="match status" value="2"/>
</dbReference>
<evidence type="ECO:0000313" key="4">
    <source>
        <dbReference type="Proteomes" id="UP000632828"/>
    </source>
</evidence>
<evidence type="ECO:0000259" key="1">
    <source>
        <dbReference type="Pfam" id="PF00534"/>
    </source>
</evidence>
<feature type="domain" description="Glycosyl transferase family 1" evidence="1">
    <location>
        <begin position="196"/>
        <end position="350"/>
    </location>
</feature>
<dbReference type="AlphaFoldDB" id="A0A8J6QUZ9"/>
<dbReference type="Pfam" id="PF13439">
    <property type="entry name" value="Glyco_transf_4"/>
    <property type="match status" value="1"/>
</dbReference>
<evidence type="ECO:0000259" key="2">
    <source>
        <dbReference type="Pfam" id="PF13439"/>
    </source>
</evidence>
<sequence length="372" mass="41695">MARECEKSKLRKICFFNSHQEWGGGEKWHFDMASRLAAKNYSVVVAANHNSRLADKVRGAQLPLYEISIKNFSFLNIIKIINLALWMNRESFDCIIMNLPSDLKAAGLAARLAGIRRIVYRRGSAIPVRNTFFNRFLFRKVLTAVIANSNETKRTLLAHSPNMLENVRVQVIYNGIDLAQYDSSVDGSNLSREQSTIVLGHAGRLSSQKNQKFLIDAVSQLKKQDTNCHLKIAGSGPLEDELRAYADAKGVAEQIEFLGFQDNIRAFMAGIDIFLLSSHWEGFGYVLVEAMAAGRPVVAFNSSSNPEIVIDGLTGYLVDNKSLEHFVAKIIDLADDPAKRYLFGKAGRKRVEQVFTEARCTENLITFLEQLN</sequence>
<dbReference type="InterPro" id="IPR028098">
    <property type="entry name" value="Glyco_trans_4-like_N"/>
</dbReference>
<comment type="caution">
    <text evidence="3">The sequence shown here is derived from an EMBL/GenBank/DDBJ whole genome shotgun (WGS) entry which is preliminary data.</text>
</comment>
<dbReference type="EMBL" id="JACWUN010000010">
    <property type="protein sequence ID" value="MBD1401015.1"/>
    <property type="molecule type" value="Genomic_DNA"/>
</dbReference>
<protein>
    <submittedName>
        <fullName evidence="3">Glycosyltransferase</fullName>
    </submittedName>
</protein>
<dbReference type="CDD" id="cd03811">
    <property type="entry name" value="GT4_GT28_WabH-like"/>
    <property type="match status" value="1"/>
</dbReference>
<dbReference type="GO" id="GO:0016757">
    <property type="term" value="F:glycosyltransferase activity"/>
    <property type="evidence" value="ECO:0007669"/>
    <property type="project" value="InterPro"/>
</dbReference>
<name>A0A8J6QUZ9_9BACT</name>
<dbReference type="RefSeq" id="WP_191156149.1">
    <property type="nucleotide sequence ID" value="NZ_JACWUN010000010.1"/>
</dbReference>
<feature type="domain" description="Glycosyltransferase subfamily 4-like N-terminal" evidence="2">
    <location>
        <begin position="22"/>
        <end position="179"/>
    </location>
</feature>
<dbReference type="InterPro" id="IPR001296">
    <property type="entry name" value="Glyco_trans_1"/>
</dbReference>
<evidence type="ECO:0000313" key="3">
    <source>
        <dbReference type="EMBL" id="MBD1401015.1"/>
    </source>
</evidence>
<gene>
    <name evidence="3" type="ORF">ICT70_10050</name>
</gene>
<dbReference type="Pfam" id="PF00534">
    <property type="entry name" value="Glycos_transf_1"/>
    <property type="match status" value="1"/>
</dbReference>
<organism evidence="3 4">
    <name type="scientific">Pelovirga terrestris</name>
    <dbReference type="NCBI Taxonomy" id="2771352"/>
    <lineage>
        <taxon>Bacteria</taxon>
        <taxon>Pseudomonadati</taxon>
        <taxon>Thermodesulfobacteriota</taxon>
        <taxon>Desulfuromonadia</taxon>
        <taxon>Geobacterales</taxon>
        <taxon>Geobacteraceae</taxon>
        <taxon>Pelovirga</taxon>
    </lineage>
</organism>
<keyword evidence="4" id="KW-1185">Reference proteome</keyword>
<dbReference type="Proteomes" id="UP000632828">
    <property type="component" value="Unassembled WGS sequence"/>
</dbReference>
<accession>A0A8J6QUZ9</accession>
<dbReference type="PANTHER" id="PTHR12526">
    <property type="entry name" value="GLYCOSYLTRANSFERASE"/>
    <property type="match status" value="1"/>
</dbReference>
<reference evidence="3" key="1">
    <citation type="submission" date="2020-09" db="EMBL/GenBank/DDBJ databases">
        <title>Pelobacter alkaliphilus sp. nov., a novel anaerobic arsenate-reducing bacterium from terrestrial mud volcano.</title>
        <authorList>
            <person name="Khomyakova M.A."/>
            <person name="Merkel A.Y."/>
            <person name="Slobodkin A.I."/>
        </authorList>
    </citation>
    <scope>NUCLEOTIDE SEQUENCE</scope>
    <source>
        <strain evidence="3">M08fum</strain>
    </source>
</reference>
<dbReference type="SUPFAM" id="SSF53756">
    <property type="entry name" value="UDP-Glycosyltransferase/glycogen phosphorylase"/>
    <property type="match status" value="1"/>
</dbReference>
<proteinExistence type="predicted"/>